<dbReference type="InterPro" id="IPR008407">
    <property type="entry name" value="Brnchd-chn_aa_trnsp_AzlD"/>
</dbReference>
<keyword evidence="1" id="KW-0812">Transmembrane</keyword>
<organism evidence="2 3">
    <name type="scientific">Pseudovibrio ascidiaceicola</name>
    <dbReference type="NCBI Taxonomy" id="285279"/>
    <lineage>
        <taxon>Bacteria</taxon>
        <taxon>Pseudomonadati</taxon>
        <taxon>Pseudomonadota</taxon>
        <taxon>Alphaproteobacteria</taxon>
        <taxon>Hyphomicrobiales</taxon>
        <taxon>Stappiaceae</taxon>
        <taxon>Pseudovibrio</taxon>
    </lineage>
</organism>
<evidence type="ECO:0000313" key="2">
    <source>
        <dbReference type="EMBL" id="SFL06454.1"/>
    </source>
</evidence>
<feature type="transmembrane region" description="Helical" evidence="1">
    <location>
        <begin position="6"/>
        <end position="26"/>
    </location>
</feature>
<evidence type="ECO:0000313" key="3">
    <source>
        <dbReference type="Proteomes" id="UP000199598"/>
    </source>
</evidence>
<reference evidence="2 3" key="1">
    <citation type="submission" date="2016-10" db="EMBL/GenBank/DDBJ databases">
        <authorList>
            <person name="Varghese N."/>
            <person name="Submissions S."/>
        </authorList>
    </citation>
    <scope>NUCLEOTIDE SEQUENCE [LARGE SCALE GENOMIC DNA]</scope>
    <source>
        <strain evidence="2 3">DSM 16392</strain>
    </source>
</reference>
<dbReference type="EMBL" id="FOSK01000015">
    <property type="protein sequence ID" value="SFL06454.1"/>
    <property type="molecule type" value="Genomic_DNA"/>
</dbReference>
<keyword evidence="1" id="KW-0472">Membrane</keyword>
<keyword evidence="3" id="KW-1185">Reference proteome</keyword>
<sequence length="98" mass="10078">MTSSHWLIIFTLAVAALSIRVIGLFAGSKVRASKHAWVLEELPGLIVVSLIATSLSGQSAQMWMAAAVALGVAITTNHVIATMCLGVGAFGGLSLIMG</sequence>
<keyword evidence="1" id="KW-1133">Transmembrane helix</keyword>
<dbReference type="RefSeq" id="WP_093523248.1">
    <property type="nucleotide sequence ID" value="NZ_FOSK01000015.1"/>
</dbReference>
<protein>
    <submittedName>
        <fullName evidence="2">Branched-chain amino acid transport protein (AzlD)</fullName>
    </submittedName>
</protein>
<feature type="transmembrane region" description="Helical" evidence="1">
    <location>
        <begin position="63"/>
        <end position="96"/>
    </location>
</feature>
<comment type="caution">
    <text evidence="2">The sequence shown here is derived from an EMBL/GenBank/DDBJ whole genome shotgun (WGS) entry which is preliminary data.</text>
</comment>
<accession>A0A1I4EL59</accession>
<gene>
    <name evidence="2" type="ORF">SAMN04488518_115131</name>
</gene>
<name>A0A1I4EL59_9HYPH</name>
<proteinExistence type="predicted"/>
<dbReference type="Pfam" id="PF05437">
    <property type="entry name" value="AzlD"/>
    <property type="match status" value="1"/>
</dbReference>
<dbReference type="Proteomes" id="UP000199598">
    <property type="component" value="Unassembled WGS sequence"/>
</dbReference>
<evidence type="ECO:0000256" key="1">
    <source>
        <dbReference type="SAM" id="Phobius"/>
    </source>
</evidence>